<dbReference type="Proteomes" id="UP000074119">
    <property type="component" value="Chromosome"/>
</dbReference>
<reference evidence="2 3" key="1">
    <citation type="submission" date="2015-12" db="EMBL/GenBank/DDBJ databases">
        <authorList>
            <person name="Shamseldin A."/>
            <person name="Moawad H."/>
            <person name="Abd El-Rahim W.M."/>
            <person name="Sadowsky M.J."/>
        </authorList>
    </citation>
    <scope>NUCLEOTIDE SEQUENCE [LARGE SCALE GENOMIC DNA]</scope>
    <source>
        <strain evidence="2 3">SM2</strain>
    </source>
</reference>
<protein>
    <recommendedName>
        <fullName evidence="1">Aminoglycoside phosphotransferase domain-containing protein</fullName>
    </recommendedName>
</protein>
<dbReference type="Pfam" id="PF01636">
    <property type="entry name" value="APH"/>
    <property type="match status" value="1"/>
</dbReference>
<dbReference type="KEGG" id="zal:AZF00_06200"/>
<evidence type="ECO:0000313" key="2">
    <source>
        <dbReference type="EMBL" id="AMO67919.1"/>
    </source>
</evidence>
<proteinExistence type="predicted"/>
<dbReference type="InterPro" id="IPR002575">
    <property type="entry name" value="Aminoglycoside_PTrfase"/>
</dbReference>
<dbReference type="PANTHER" id="PTHR40086">
    <property type="entry name" value="PHOSPHOTRANSFERASE YTMP-RELATED"/>
    <property type="match status" value="1"/>
</dbReference>
<dbReference type="InterPro" id="IPR011009">
    <property type="entry name" value="Kinase-like_dom_sf"/>
</dbReference>
<dbReference type="Gene3D" id="3.90.1200.10">
    <property type="match status" value="1"/>
</dbReference>
<evidence type="ECO:0000313" key="3">
    <source>
        <dbReference type="Proteomes" id="UP000074119"/>
    </source>
</evidence>
<gene>
    <name evidence="2" type="ORF">AZF00_06200</name>
</gene>
<dbReference type="EMBL" id="CP014544">
    <property type="protein sequence ID" value="AMO67919.1"/>
    <property type="molecule type" value="Genomic_DNA"/>
</dbReference>
<accession>A0A127M3V1</accession>
<dbReference type="STRING" id="1470434.AZF00_06200"/>
<organism evidence="2 3">
    <name type="scientific">Zhongshania aliphaticivorans</name>
    <dbReference type="NCBI Taxonomy" id="1470434"/>
    <lineage>
        <taxon>Bacteria</taxon>
        <taxon>Pseudomonadati</taxon>
        <taxon>Pseudomonadota</taxon>
        <taxon>Gammaproteobacteria</taxon>
        <taxon>Cellvibrionales</taxon>
        <taxon>Spongiibacteraceae</taxon>
        <taxon>Zhongshania</taxon>
    </lineage>
</organism>
<dbReference type="RefSeq" id="WP_062383390.1">
    <property type="nucleotide sequence ID" value="NZ_CP014544.1"/>
</dbReference>
<dbReference type="CDD" id="cd05151">
    <property type="entry name" value="ChoK-like"/>
    <property type="match status" value="1"/>
</dbReference>
<dbReference type="SUPFAM" id="SSF56112">
    <property type="entry name" value="Protein kinase-like (PK-like)"/>
    <property type="match status" value="1"/>
</dbReference>
<dbReference type="PANTHER" id="PTHR40086:SF1">
    <property type="entry name" value="CELL CYCLE REGULATOR CCRZ"/>
    <property type="match status" value="1"/>
</dbReference>
<sequence>MPTTNIIPSDWWRWSDSQPVIIKPLLGGLTNLNYLISVNHDLFVLRKNSAISEALNLNRSAEAKALSRADEAGLCAPLIYYDDQHQYMVSRYLGDKTWSVSIDHNLSLLAELLRGIHQLPGIDADLNVENKISCYWQAIDAQAAFTRELKSLDSAVRTHITSAKALNSGLVLCHNDLLASNLIISNKDKLYAIDWEYAAMSDPFYELAVIIEGNALNAKQQQSLLTRYLRQPISALDWQRLYHWQIIYGYLCVLWYAVQYSNGAMPNIVSEIHRQILAIKALAAKDA</sequence>
<dbReference type="InterPro" id="IPR052077">
    <property type="entry name" value="CcrZ_PhaseVar_Mediator"/>
</dbReference>
<dbReference type="AlphaFoldDB" id="A0A127M3V1"/>
<name>A0A127M3V1_9GAMM</name>
<dbReference type="Gene3D" id="3.30.200.20">
    <property type="entry name" value="Phosphorylase Kinase, domain 1"/>
    <property type="match status" value="1"/>
</dbReference>
<evidence type="ECO:0000259" key="1">
    <source>
        <dbReference type="Pfam" id="PF01636"/>
    </source>
</evidence>
<feature type="domain" description="Aminoglycoside phosphotransferase" evidence="1">
    <location>
        <begin position="22"/>
        <end position="242"/>
    </location>
</feature>